<organism evidence="1 2">
    <name type="scientific">Paraburkholderia terricola</name>
    <dbReference type="NCBI Taxonomy" id="169427"/>
    <lineage>
        <taxon>Bacteria</taxon>
        <taxon>Pseudomonadati</taxon>
        <taxon>Pseudomonadota</taxon>
        <taxon>Betaproteobacteria</taxon>
        <taxon>Burkholderiales</taxon>
        <taxon>Burkholderiaceae</taxon>
        <taxon>Paraburkholderia</taxon>
    </lineage>
</organism>
<protein>
    <submittedName>
        <fullName evidence="1">Uncharacterized protein</fullName>
    </submittedName>
</protein>
<sequence length="239" mass="27259">MNDLLKHVLDAYGGLDRWHSHSRLSVKSATGGPFWPSKGIAENHGWGNVTIRTASEWTRIAPYGAPDRTMTFVPERVVIEDGDRQIVQELVDPRAAFKGYGPHSYWDASRQAYFNGYALWTYLATPFLLAQPGVELTEGAPSYEDGEVWRVLDVLLPETIASHSAAQRFYFGPDYLLRRQDYRLDVSGGTQVAHYVSDFVEVEGLRFPSKRRAYPRGEGGQPDRNQLLVWIRFDEFRFD</sequence>
<dbReference type="STRING" id="169427.SAMN05192548_100399"/>
<dbReference type="RefSeq" id="WP_073427472.1">
    <property type="nucleotide sequence ID" value="NZ_CADFGY010000001.1"/>
</dbReference>
<accession>A0A1M6K7Y5</accession>
<evidence type="ECO:0000313" key="2">
    <source>
        <dbReference type="Proteomes" id="UP000184395"/>
    </source>
</evidence>
<name>A0A1M6K7Y5_9BURK</name>
<evidence type="ECO:0000313" key="1">
    <source>
        <dbReference type="EMBL" id="SHJ54977.1"/>
    </source>
</evidence>
<dbReference type="OrthoDB" id="8746011at2"/>
<reference evidence="1 2" key="1">
    <citation type="submission" date="2016-11" db="EMBL/GenBank/DDBJ databases">
        <authorList>
            <person name="Jaros S."/>
            <person name="Januszkiewicz K."/>
            <person name="Wedrychowicz H."/>
        </authorList>
    </citation>
    <scope>NUCLEOTIDE SEQUENCE [LARGE SCALE GENOMIC DNA]</scope>
    <source>
        <strain evidence="1 2">LMG 20594</strain>
    </source>
</reference>
<dbReference type="EMBL" id="FRAB01000003">
    <property type="protein sequence ID" value="SHJ54977.1"/>
    <property type="molecule type" value="Genomic_DNA"/>
</dbReference>
<proteinExistence type="predicted"/>
<dbReference type="AlphaFoldDB" id="A0A1M6K7Y5"/>
<gene>
    <name evidence="1" type="ORF">SAMN05192548_100399</name>
</gene>
<dbReference type="Proteomes" id="UP000184395">
    <property type="component" value="Unassembled WGS sequence"/>
</dbReference>